<sequence>MLIVALVLAVIGLAALVTAVVTSNELVAWVCIAASVVGVILLIVDAIRERQQRRTGDDEPAPVTTSDESVESSATAETTAYSETDETVDTTYSTFDADYPEDEGPAAAEPETAEDVAEEPAETTDEAASDDADPVADEPEEQKSGESGSR</sequence>
<dbReference type="KEGG" id="maic:MAIC_32920"/>
<organism evidence="3 4">
    <name type="scientific">Mycolicibacterium aichiense</name>
    <dbReference type="NCBI Taxonomy" id="1799"/>
    <lineage>
        <taxon>Bacteria</taxon>
        <taxon>Bacillati</taxon>
        <taxon>Actinomycetota</taxon>
        <taxon>Actinomycetes</taxon>
        <taxon>Mycobacteriales</taxon>
        <taxon>Mycobacteriaceae</taxon>
        <taxon>Mycolicibacterium</taxon>
    </lineage>
</organism>
<dbReference type="Proteomes" id="UP000467327">
    <property type="component" value="Chromosome"/>
</dbReference>
<feature type="compositionally biased region" description="Acidic residues" evidence="1">
    <location>
        <begin position="111"/>
        <end position="140"/>
    </location>
</feature>
<evidence type="ECO:0000313" key="3">
    <source>
        <dbReference type="EMBL" id="BBX08489.1"/>
    </source>
</evidence>
<accession>A0AAD1HNT8</accession>
<feature type="region of interest" description="Disordered" evidence="1">
    <location>
        <begin position="51"/>
        <end position="150"/>
    </location>
</feature>
<evidence type="ECO:0000256" key="1">
    <source>
        <dbReference type="SAM" id="MobiDB-lite"/>
    </source>
</evidence>
<keyword evidence="2" id="KW-0472">Membrane</keyword>
<keyword evidence="2" id="KW-1133">Transmembrane helix</keyword>
<evidence type="ECO:0000256" key="2">
    <source>
        <dbReference type="SAM" id="Phobius"/>
    </source>
</evidence>
<feature type="transmembrane region" description="Helical" evidence="2">
    <location>
        <begin position="26"/>
        <end position="44"/>
    </location>
</feature>
<dbReference type="EMBL" id="AP022561">
    <property type="protein sequence ID" value="BBX08489.1"/>
    <property type="molecule type" value="Genomic_DNA"/>
</dbReference>
<name>A0AAD1HNT8_9MYCO</name>
<keyword evidence="4" id="KW-1185">Reference proteome</keyword>
<reference evidence="3 4" key="1">
    <citation type="journal article" date="2019" name="Emerg. Microbes Infect.">
        <title>Comprehensive subspecies identification of 175 nontuberculous mycobacteria species based on 7547 genomic profiles.</title>
        <authorList>
            <person name="Matsumoto Y."/>
            <person name="Kinjo T."/>
            <person name="Motooka D."/>
            <person name="Nabeya D."/>
            <person name="Jung N."/>
            <person name="Uechi K."/>
            <person name="Horii T."/>
            <person name="Iida T."/>
            <person name="Fujita J."/>
            <person name="Nakamura S."/>
        </authorList>
    </citation>
    <scope>NUCLEOTIDE SEQUENCE [LARGE SCALE GENOMIC DNA]</scope>
    <source>
        <strain evidence="3 4">JCM 6376</strain>
    </source>
</reference>
<evidence type="ECO:0000313" key="4">
    <source>
        <dbReference type="Proteomes" id="UP000467327"/>
    </source>
</evidence>
<feature type="compositionally biased region" description="Basic and acidic residues" evidence="1">
    <location>
        <begin position="141"/>
        <end position="150"/>
    </location>
</feature>
<dbReference type="AlphaFoldDB" id="A0AAD1HNT8"/>
<evidence type="ECO:0008006" key="5">
    <source>
        <dbReference type="Google" id="ProtNLM"/>
    </source>
</evidence>
<dbReference type="RefSeq" id="WP_115320484.1">
    <property type="nucleotide sequence ID" value="NZ_AP022561.1"/>
</dbReference>
<keyword evidence="2" id="KW-0812">Transmembrane</keyword>
<proteinExistence type="predicted"/>
<feature type="compositionally biased region" description="Low complexity" evidence="1">
    <location>
        <begin position="63"/>
        <end position="82"/>
    </location>
</feature>
<gene>
    <name evidence="3" type="ORF">MAIC_32920</name>
</gene>
<protein>
    <recommendedName>
        <fullName evidence="5">Transmembrane protein</fullName>
    </recommendedName>
</protein>